<evidence type="ECO:0000313" key="11">
    <source>
        <dbReference type="Proteomes" id="UP000054302"/>
    </source>
</evidence>
<keyword evidence="11" id="KW-1185">Reference proteome</keyword>
<evidence type="ECO:0000256" key="5">
    <source>
        <dbReference type="ARBA" id="ARBA00023125"/>
    </source>
</evidence>
<evidence type="ECO:0000256" key="4">
    <source>
        <dbReference type="ARBA" id="ARBA00023015"/>
    </source>
</evidence>
<organism evidence="10 11">
    <name type="scientific">Exophiala mesophila</name>
    <name type="common">Black yeast-like fungus</name>
    <dbReference type="NCBI Taxonomy" id="212818"/>
    <lineage>
        <taxon>Eukaryota</taxon>
        <taxon>Fungi</taxon>
        <taxon>Dikarya</taxon>
        <taxon>Ascomycota</taxon>
        <taxon>Pezizomycotina</taxon>
        <taxon>Eurotiomycetes</taxon>
        <taxon>Chaetothyriomycetidae</taxon>
        <taxon>Chaetothyriales</taxon>
        <taxon>Herpotrichiellaceae</taxon>
        <taxon>Exophiala</taxon>
    </lineage>
</organism>
<dbReference type="OrthoDB" id="2154091at2759"/>
<evidence type="ECO:0000313" key="10">
    <source>
        <dbReference type="EMBL" id="KIV88779.1"/>
    </source>
</evidence>
<feature type="region of interest" description="Disordered" evidence="8">
    <location>
        <begin position="91"/>
        <end position="120"/>
    </location>
</feature>
<dbReference type="AlphaFoldDB" id="A0A0D1Z4C7"/>
<dbReference type="SUPFAM" id="SSF57701">
    <property type="entry name" value="Zn2/Cys6 DNA-binding domain"/>
    <property type="match status" value="1"/>
</dbReference>
<feature type="region of interest" description="Disordered" evidence="8">
    <location>
        <begin position="854"/>
        <end position="916"/>
    </location>
</feature>
<feature type="compositionally biased region" description="Polar residues" evidence="8">
    <location>
        <begin position="102"/>
        <end position="120"/>
    </location>
</feature>
<dbReference type="Proteomes" id="UP000054302">
    <property type="component" value="Unassembled WGS sequence"/>
</dbReference>
<dbReference type="SMART" id="SM00066">
    <property type="entry name" value="GAL4"/>
    <property type="match status" value="1"/>
</dbReference>
<proteinExistence type="predicted"/>
<keyword evidence="7" id="KW-0539">Nucleus</keyword>
<evidence type="ECO:0000256" key="8">
    <source>
        <dbReference type="SAM" id="MobiDB-lite"/>
    </source>
</evidence>
<keyword evidence="5" id="KW-0238">DNA-binding</keyword>
<feature type="domain" description="Zn(2)-C6 fungal-type" evidence="9">
    <location>
        <begin position="28"/>
        <end position="60"/>
    </location>
</feature>
<dbReference type="RefSeq" id="XP_016220353.1">
    <property type="nucleotide sequence ID" value="XM_016373442.1"/>
</dbReference>
<dbReference type="SMART" id="SM00906">
    <property type="entry name" value="Fungal_trans"/>
    <property type="match status" value="1"/>
</dbReference>
<dbReference type="InterPro" id="IPR007219">
    <property type="entry name" value="XnlR_reg_dom"/>
</dbReference>
<dbReference type="GO" id="GO:0005634">
    <property type="term" value="C:nucleus"/>
    <property type="evidence" value="ECO:0007669"/>
    <property type="project" value="UniProtKB-SubCell"/>
</dbReference>
<dbReference type="InterPro" id="IPR036864">
    <property type="entry name" value="Zn2-C6_fun-type_DNA-bd_sf"/>
</dbReference>
<dbReference type="OMA" id="VARIYWQ"/>
<feature type="compositionally biased region" description="Polar residues" evidence="8">
    <location>
        <begin position="877"/>
        <end position="892"/>
    </location>
</feature>
<name>A0A0D1Z4C7_EXOME</name>
<dbReference type="EMBL" id="KN847525">
    <property type="protein sequence ID" value="KIV88779.1"/>
    <property type="molecule type" value="Genomic_DNA"/>
</dbReference>
<dbReference type="PANTHER" id="PTHR31313">
    <property type="entry name" value="TY1 ENHANCER ACTIVATOR"/>
    <property type="match status" value="1"/>
</dbReference>
<dbReference type="Pfam" id="PF04082">
    <property type="entry name" value="Fungal_trans"/>
    <property type="match status" value="1"/>
</dbReference>
<reference evidence="10 11" key="1">
    <citation type="submission" date="2015-01" db="EMBL/GenBank/DDBJ databases">
        <title>The Genome Sequence of Exophiala mesophila CBS40295.</title>
        <authorList>
            <consortium name="The Broad Institute Genomics Platform"/>
            <person name="Cuomo C."/>
            <person name="de Hoog S."/>
            <person name="Gorbushina A."/>
            <person name="Stielow B."/>
            <person name="Teixiera M."/>
            <person name="Abouelleil A."/>
            <person name="Chapman S.B."/>
            <person name="Priest M."/>
            <person name="Young S.K."/>
            <person name="Wortman J."/>
            <person name="Nusbaum C."/>
            <person name="Birren B."/>
        </authorList>
    </citation>
    <scope>NUCLEOTIDE SEQUENCE [LARGE SCALE GENOMIC DNA]</scope>
    <source>
        <strain evidence="10 11">CBS 40295</strain>
    </source>
</reference>
<evidence type="ECO:0000256" key="1">
    <source>
        <dbReference type="ARBA" id="ARBA00004123"/>
    </source>
</evidence>
<evidence type="ECO:0000256" key="7">
    <source>
        <dbReference type="ARBA" id="ARBA00023242"/>
    </source>
</evidence>
<dbReference type="GO" id="GO:0008270">
    <property type="term" value="F:zinc ion binding"/>
    <property type="evidence" value="ECO:0007669"/>
    <property type="project" value="InterPro"/>
</dbReference>
<sequence>MTTTMAQANMLPSASDKSQKPRHRASVACTACRERRTRCVIFPGQSECTQCRSNGGECIVNFDDERRKPNSRAYINSLNERIAALESALKDKEKEKEQIEDSNATSQAQSTRNPSHSPVLITNSFRHEIDPKLMEMSEHHEAVITDSDATDGYSPPSNLSSHENESMVSKLLSTRGHLSFDQLSGRLRYFGPIANCHVHSHLQQNEQMHRQALEQQRRTQRLINSISKDTHDYLMNLFWQYYNSVIHVIHQAAFEHGQEHGGPFYSGFLHVCILAMGYRYADKTRPDIMKISIGNKESTIHKEAKFMLDYEIEQPGGTTSIPALLLLGDLECGVGRDNVGWLYAGMANRLCFDIGLHLDRSNSGLSERDLEIGRMTLLACVIYDKYWALFLGRPTNIKTSDLETYNLSQQLERLGKCLPAGPEKSLETQIYESLIDLMEIAGKITEIMDQAARLDDRVNPNHHVFVRMANLNRELEIWYTRLPKNLQWTPQNVQSAPFSFFLLHQQYHVAMILLHRPFARYDEIQPVADGNMEDYEPQPNIHMSSMSRSICTQHAVRVARIFWQHRQRFDTRHIFVTGMQHAGTAAIALIAALASLKDTSSRDANMHYLECLAAALQDMSETFQPAELMSTVLQAVILELRASLPQPKQAKIIPARRESTANDDESERFMPSKRHQSFRNSPPRTMSHGFIPTPQVTAPAEISELEQQQQQPLIDTSTREASEVRLANATSMDGFVVVTPRAEPVNIEGAWPTLTTDTSALDYPMFTNSNRPQFHAMSTTPHRSAWMGAETPAVSPPAGGNPYMFQSNFGRSSNDRLQDDLAANTSLDFLTLLGTDRTDFSTLTGNHDDFALLPTPTPTPVASYPTKPLDGTKDRPFTSSSATGSTNRQQDGSAARTMAGLDDLWNQMKGTNNKMR</sequence>
<feature type="region of interest" description="Disordered" evidence="8">
    <location>
        <begin position="1"/>
        <end position="24"/>
    </location>
</feature>
<dbReference type="PROSITE" id="PS50048">
    <property type="entry name" value="ZN2_CY6_FUNGAL_2"/>
    <property type="match status" value="1"/>
</dbReference>
<protein>
    <recommendedName>
        <fullName evidence="9">Zn(2)-C6 fungal-type domain-containing protein</fullName>
    </recommendedName>
</protein>
<keyword evidence="3" id="KW-0862">Zinc</keyword>
<dbReference type="Gene3D" id="4.10.240.10">
    <property type="entry name" value="Zn(2)-C6 fungal-type DNA-binding domain"/>
    <property type="match status" value="1"/>
</dbReference>
<evidence type="ECO:0000256" key="3">
    <source>
        <dbReference type="ARBA" id="ARBA00022833"/>
    </source>
</evidence>
<dbReference type="STRING" id="212818.A0A0D1Z4C7"/>
<dbReference type="PANTHER" id="PTHR31313:SF81">
    <property type="entry name" value="TY1 ENHANCER ACTIVATOR"/>
    <property type="match status" value="1"/>
</dbReference>
<evidence type="ECO:0000256" key="2">
    <source>
        <dbReference type="ARBA" id="ARBA00022723"/>
    </source>
</evidence>
<dbReference type="CDD" id="cd00067">
    <property type="entry name" value="GAL4"/>
    <property type="match status" value="1"/>
</dbReference>
<dbReference type="GO" id="GO:0003677">
    <property type="term" value="F:DNA binding"/>
    <property type="evidence" value="ECO:0007669"/>
    <property type="project" value="UniProtKB-KW"/>
</dbReference>
<dbReference type="InterPro" id="IPR001138">
    <property type="entry name" value="Zn2Cys6_DnaBD"/>
</dbReference>
<dbReference type="GO" id="GO:0006351">
    <property type="term" value="P:DNA-templated transcription"/>
    <property type="evidence" value="ECO:0007669"/>
    <property type="project" value="InterPro"/>
</dbReference>
<dbReference type="HOGENOM" id="CLU_004291_2_0_1"/>
<keyword evidence="6" id="KW-0804">Transcription</keyword>
<feature type="compositionally biased region" description="Polar residues" evidence="8">
    <location>
        <begin position="1"/>
        <end position="16"/>
    </location>
</feature>
<gene>
    <name evidence="10" type="ORF">PV10_08424</name>
</gene>
<feature type="region of interest" description="Disordered" evidence="8">
    <location>
        <begin position="649"/>
        <end position="686"/>
    </location>
</feature>
<comment type="subcellular location">
    <subcellularLocation>
        <location evidence="1">Nucleus</location>
    </subcellularLocation>
</comment>
<keyword evidence="4" id="KW-0805">Transcription regulation</keyword>
<accession>A0A0D1Z4C7</accession>
<dbReference type="PROSITE" id="PS00463">
    <property type="entry name" value="ZN2_CY6_FUNGAL_1"/>
    <property type="match status" value="1"/>
</dbReference>
<evidence type="ECO:0000256" key="6">
    <source>
        <dbReference type="ARBA" id="ARBA00023163"/>
    </source>
</evidence>
<dbReference type="InterPro" id="IPR051615">
    <property type="entry name" value="Transcr_Regulatory_Elem"/>
</dbReference>
<feature type="region of interest" description="Disordered" evidence="8">
    <location>
        <begin position="145"/>
        <end position="166"/>
    </location>
</feature>
<evidence type="ECO:0000259" key="9">
    <source>
        <dbReference type="PROSITE" id="PS50048"/>
    </source>
</evidence>
<dbReference type="CDD" id="cd12148">
    <property type="entry name" value="fungal_TF_MHR"/>
    <property type="match status" value="1"/>
</dbReference>
<keyword evidence="2" id="KW-0479">Metal-binding</keyword>
<dbReference type="GeneID" id="27326269"/>
<dbReference type="VEuPathDB" id="FungiDB:PV10_08424"/>
<dbReference type="GO" id="GO:0000981">
    <property type="term" value="F:DNA-binding transcription factor activity, RNA polymerase II-specific"/>
    <property type="evidence" value="ECO:0007669"/>
    <property type="project" value="InterPro"/>
</dbReference>